<dbReference type="AlphaFoldDB" id="A0AAN6PAC3"/>
<proteinExistence type="inferred from homology"/>
<dbReference type="GO" id="GO:0008080">
    <property type="term" value="F:N-acetyltransferase activity"/>
    <property type="evidence" value="ECO:0007669"/>
    <property type="project" value="TreeGrafter"/>
</dbReference>
<dbReference type="InterPro" id="IPR023213">
    <property type="entry name" value="CAT-like_dom_sf"/>
</dbReference>
<dbReference type="Proteomes" id="UP001303115">
    <property type="component" value="Unassembled WGS sequence"/>
</dbReference>
<comment type="caution">
    <text evidence="5">The sequence shown here is derived from an EMBL/GenBank/DDBJ whole genome shotgun (WGS) entry which is preliminary data.</text>
</comment>
<evidence type="ECO:0000256" key="3">
    <source>
        <dbReference type="ARBA" id="ARBA00023274"/>
    </source>
</evidence>
<dbReference type="InterPro" id="IPR036935">
    <property type="entry name" value="Ribosomal_bL9_N_sf"/>
</dbReference>
<dbReference type="Gene3D" id="3.30.559.30">
    <property type="entry name" value="Nonribosomal peptide synthetase, condensation domain"/>
    <property type="match status" value="1"/>
</dbReference>
<evidence type="ECO:0000256" key="2">
    <source>
        <dbReference type="ARBA" id="ARBA00022980"/>
    </source>
</evidence>
<dbReference type="InterPro" id="IPR020070">
    <property type="entry name" value="Ribosomal_bL9_N"/>
</dbReference>
<evidence type="ECO:0000313" key="6">
    <source>
        <dbReference type="Proteomes" id="UP001303115"/>
    </source>
</evidence>
<dbReference type="GO" id="GO:1990904">
    <property type="term" value="C:ribonucleoprotein complex"/>
    <property type="evidence" value="ECO:0007669"/>
    <property type="project" value="UniProtKB-KW"/>
</dbReference>
<evidence type="ECO:0000259" key="4">
    <source>
        <dbReference type="Pfam" id="PF01281"/>
    </source>
</evidence>
<accession>A0AAN6PAC3</accession>
<evidence type="ECO:0000256" key="1">
    <source>
        <dbReference type="ARBA" id="ARBA00010605"/>
    </source>
</evidence>
<keyword evidence="6" id="KW-1185">Reference proteome</keyword>
<dbReference type="GO" id="GO:0005840">
    <property type="term" value="C:ribosome"/>
    <property type="evidence" value="ECO:0007669"/>
    <property type="project" value="UniProtKB-KW"/>
</dbReference>
<keyword evidence="3" id="KW-0687">Ribonucleoprotein</keyword>
<dbReference type="SUPFAM" id="SSF55658">
    <property type="entry name" value="L9 N-domain-like"/>
    <property type="match status" value="1"/>
</dbReference>
<dbReference type="InterPro" id="IPR009027">
    <property type="entry name" value="Ribosomal_bL9/RNase_H1_N"/>
</dbReference>
<organism evidence="5 6">
    <name type="scientific">Parachaetomium inaequale</name>
    <dbReference type="NCBI Taxonomy" id="2588326"/>
    <lineage>
        <taxon>Eukaryota</taxon>
        <taxon>Fungi</taxon>
        <taxon>Dikarya</taxon>
        <taxon>Ascomycota</taxon>
        <taxon>Pezizomycotina</taxon>
        <taxon>Sordariomycetes</taxon>
        <taxon>Sordariomycetidae</taxon>
        <taxon>Sordariales</taxon>
        <taxon>Chaetomiaceae</taxon>
        <taxon>Parachaetomium</taxon>
    </lineage>
</organism>
<dbReference type="PANTHER" id="PTHR28037:SF1">
    <property type="entry name" value="ALCOHOL O-ACETYLTRANSFERASE 1-RELATED"/>
    <property type="match status" value="1"/>
</dbReference>
<protein>
    <submittedName>
        <fullName evidence="5">Alcohol acetyltransferase-domain-containing protein</fullName>
    </submittedName>
</protein>
<sequence length="673" mass="73135">MVALEVVRPLGPWYGHGIRDVLEVAVANVVLAIPSLGVGIVGQDTSKPQFVLQASINLENHFEFVEKADANPATRDSILLGILEDRHDRRWPEIEHQPPWKLTVVAWNTVPEDGLLVLDAVFAVHHAIADGRSTAVFHTALLGELNRSSNQPAQLSGRILDLKGAGVRMHARPQEELVKFSTSWAFLVQTLWRELGPSWLQGHQPAAPWTGKAITREPCRTRLRLVKVPAVDVPRILAACRANQTTLTPLLHALVLAALSRHIPPEEAVAFRSSTPIDLRPFVNRSLRPDGGQNLFGVYVTGQTHAFDVSAITTLREGPSSEEIWRVAAGLRRSMKQHVDNVPKDDIMGMLGWVSDWQEFWLSKVGKPRPDTWEVSNIGSMPSGPGVGEEPAGGWKIQRSLMSQGATVAGTAVSPFGSSNGSASAVSLVQVRAKSNRLRPKDQGVVVRLLEDIPKFGRRDAVFRVERGRMRNEWFPAKRAEYMTASRFRELGLKRDDIGDRDTTFGTMAAADVDDAPEPEAPAATVLTTTPEKAHTLLTTLVPDALVFYRKPIPVPAPAPPTQSISPLVASANADNAPDQSTPLAIYGSVSATDIVGYIKGLLVNHVEGSSIVLGPENIRFLGLVEDADRVKALGRWEVEVSVGGTGLEPVRKVVEILPLAEGSDEGETLPAP</sequence>
<dbReference type="Pfam" id="PF07247">
    <property type="entry name" value="AATase"/>
    <property type="match status" value="1"/>
</dbReference>
<dbReference type="SUPFAM" id="SSF52777">
    <property type="entry name" value="CoA-dependent acyltransferases"/>
    <property type="match status" value="1"/>
</dbReference>
<dbReference type="Gene3D" id="3.40.5.10">
    <property type="entry name" value="Ribosomal protein L9, N-terminal domain"/>
    <property type="match status" value="1"/>
</dbReference>
<evidence type="ECO:0000313" key="5">
    <source>
        <dbReference type="EMBL" id="KAK4032676.1"/>
    </source>
</evidence>
<comment type="similarity">
    <text evidence="1">Belongs to the bacterial ribosomal protein bL9 family.</text>
</comment>
<reference evidence="6" key="1">
    <citation type="journal article" date="2023" name="Mol. Phylogenet. Evol.">
        <title>Genome-scale phylogeny and comparative genomics of the fungal order Sordariales.</title>
        <authorList>
            <person name="Hensen N."/>
            <person name="Bonometti L."/>
            <person name="Westerberg I."/>
            <person name="Brannstrom I.O."/>
            <person name="Guillou S."/>
            <person name="Cros-Aarteil S."/>
            <person name="Calhoun S."/>
            <person name="Haridas S."/>
            <person name="Kuo A."/>
            <person name="Mondo S."/>
            <person name="Pangilinan J."/>
            <person name="Riley R."/>
            <person name="LaButti K."/>
            <person name="Andreopoulos B."/>
            <person name="Lipzen A."/>
            <person name="Chen C."/>
            <person name="Yan M."/>
            <person name="Daum C."/>
            <person name="Ng V."/>
            <person name="Clum A."/>
            <person name="Steindorff A."/>
            <person name="Ohm R.A."/>
            <person name="Martin F."/>
            <person name="Silar P."/>
            <person name="Natvig D.O."/>
            <person name="Lalanne C."/>
            <person name="Gautier V."/>
            <person name="Ament-Velasquez S.L."/>
            <person name="Kruys A."/>
            <person name="Hutchinson M.I."/>
            <person name="Powell A.J."/>
            <person name="Barry K."/>
            <person name="Miller A.N."/>
            <person name="Grigoriev I.V."/>
            <person name="Debuchy R."/>
            <person name="Gladieux P."/>
            <person name="Hiltunen Thoren M."/>
            <person name="Johannesson H."/>
        </authorList>
    </citation>
    <scope>NUCLEOTIDE SEQUENCE [LARGE SCALE GENOMIC DNA]</scope>
    <source>
        <strain evidence="6">CBS 284.82</strain>
    </source>
</reference>
<feature type="domain" description="Ribosomal protein L9" evidence="4">
    <location>
        <begin position="447"/>
        <end position="490"/>
    </location>
</feature>
<dbReference type="EMBL" id="MU854584">
    <property type="protein sequence ID" value="KAK4032676.1"/>
    <property type="molecule type" value="Genomic_DNA"/>
</dbReference>
<dbReference type="PANTHER" id="PTHR28037">
    <property type="entry name" value="ALCOHOL O-ACETYLTRANSFERASE 1-RELATED"/>
    <property type="match status" value="1"/>
</dbReference>
<dbReference type="Pfam" id="PF01281">
    <property type="entry name" value="Ribosomal_L9_N"/>
    <property type="match status" value="1"/>
</dbReference>
<dbReference type="Gene3D" id="3.30.559.10">
    <property type="entry name" value="Chloramphenicol acetyltransferase-like domain"/>
    <property type="match status" value="1"/>
</dbReference>
<name>A0AAN6PAC3_9PEZI</name>
<gene>
    <name evidence="5" type="ORF">C8A01DRAFT_50572</name>
</gene>
<dbReference type="InterPro" id="IPR052058">
    <property type="entry name" value="Alcohol_O-acetyltransferase"/>
</dbReference>
<keyword evidence="2" id="KW-0689">Ribosomal protein</keyword>
<dbReference type="InterPro" id="IPR010828">
    <property type="entry name" value="Atf2/Sli1-like"/>
</dbReference>